<feature type="transmembrane region" description="Helical" evidence="1">
    <location>
        <begin position="6"/>
        <end position="27"/>
    </location>
</feature>
<proteinExistence type="predicted"/>
<reference evidence="2 3" key="1">
    <citation type="journal article" date="2015" name="Antonie Van Leeuwenhoek">
        <title>Oceanobacillus bengalensis sp. nov., a bacterium isolated from seawater of the Bay of Bengal.</title>
        <authorList>
            <person name="Yongchang O."/>
            <person name="Xiang W."/>
            <person name="Wang G."/>
        </authorList>
    </citation>
    <scope>NUCLEOTIDE SEQUENCE [LARGE SCALE GENOMIC DNA]</scope>
    <source>
        <strain evidence="2 3">MCCC 1K00260</strain>
    </source>
</reference>
<keyword evidence="1" id="KW-1133">Transmembrane helix</keyword>
<protein>
    <submittedName>
        <fullName evidence="2">Uncharacterized protein</fullName>
    </submittedName>
</protein>
<feature type="transmembrane region" description="Helical" evidence="1">
    <location>
        <begin position="61"/>
        <end position="77"/>
    </location>
</feature>
<keyword evidence="1" id="KW-0812">Transmembrane</keyword>
<evidence type="ECO:0000313" key="2">
    <source>
        <dbReference type="EMBL" id="RKQ15530.1"/>
    </source>
</evidence>
<name>A0A494YZ83_9BACI</name>
<keyword evidence="1" id="KW-0472">Membrane</keyword>
<organism evidence="2 3">
    <name type="scientific">Oceanobacillus bengalensis</name>
    <dbReference type="NCBI Taxonomy" id="1435466"/>
    <lineage>
        <taxon>Bacteria</taxon>
        <taxon>Bacillati</taxon>
        <taxon>Bacillota</taxon>
        <taxon>Bacilli</taxon>
        <taxon>Bacillales</taxon>
        <taxon>Bacillaceae</taxon>
        <taxon>Oceanobacillus</taxon>
    </lineage>
</organism>
<dbReference type="Proteomes" id="UP000281813">
    <property type="component" value="Unassembled WGS sequence"/>
</dbReference>
<dbReference type="AlphaFoldDB" id="A0A494YZ83"/>
<evidence type="ECO:0000256" key="1">
    <source>
        <dbReference type="SAM" id="Phobius"/>
    </source>
</evidence>
<keyword evidence="3" id="KW-1185">Reference proteome</keyword>
<sequence length="78" mass="8990">MDFLLLILFVGIVLFFLCRFLIVMVNLKQGILLPTTVEEIAVIRKYPQKIVNLPTYSENKVGIIVYILVLLYMVSMLV</sequence>
<evidence type="ECO:0000313" key="3">
    <source>
        <dbReference type="Proteomes" id="UP000281813"/>
    </source>
</evidence>
<dbReference type="EMBL" id="RBZO01000013">
    <property type="protein sequence ID" value="RKQ15530.1"/>
    <property type="molecule type" value="Genomic_DNA"/>
</dbReference>
<comment type="caution">
    <text evidence="2">The sequence shown here is derived from an EMBL/GenBank/DDBJ whole genome shotgun (WGS) entry which is preliminary data.</text>
</comment>
<accession>A0A494YZ83</accession>
<gene>
    <name evidence="2" type="ORF">D8M05_09680</name>
</gene>